<keyword evidence="1" id="KW-0808">Transferase</keyword>
<evidence type="ECO:0000256" key="2">
    <source>
        <dbReference type="ARBA" id="ARBA00022786"/>
    </source>
</evidence>
<keyword evidence="7" id="KW-1185">Reference proteome</keyword>
<dbReference type="Pfam" id="PF23044">
    <property type="entry name" value="SH3-C_UBE2O"/>
    <property type="match status" value="1"/>
</dbReference>
<evidence type="ECO:0000313" key="6">
    <source>
        <dbReference type="EMBL" id="KAF0770511.1"/>
    </source>
</evidence>
<dbReference type="PANTHER" id="PTHR46116:SF15">
    <property type="entry name" value="(E3-INDEPENDENT) E2 UBIQUITIN-CONJUGATING ENZYME"/>
    <property type="match status" value="1"/>
</dbReference>
<reference evidence="6 7" key="1">
    <citation type="submission" date="2019-08" db="EMBL/GenBank/DDBJ databases">
        <title>Whole genome of Aphis craccivora.</title>
        <authorList>
            <person name="Voronova N.V."/>
            <person name="Shulinski R.S."/>
            <person name="Bandarenka Y.V."/>
            <person name="Zhorov D.G."/>
            <person name="Warner D."/>
        </authorList>
    </citation>
    <scope>NUCLEOTIDE SEQUENCE [LARGE SCALE GENOMIC DNA]</scope>
    <source>
        <strain evidence="6">180601</strain>
        <tissue evidence="6">Whole Body</tissue>
    </source>
</reference>
<evidence type="ECO:0000256" key="4">
    <source>
        <dbReference type="SAM" id="Phobius"/>
    </source>
</evidence>
<comment type="caution">
    <text evidence="6">The sequence shown here is derived from an EMBL/GenBank/DDBJ whole genome shotgun (WGS) entry which is preliminary data.</text>
</comment>
<dbReference type="InterPro" id="IPR016135">
    <property type="entry name" value="UBQ-conjugating_enzyme/RWD"/>
</dbReference>
<sequence length="1262" mass="145455">VLSSNPLLFTYNKIMEKDDEKFFYEDEVAMVSSKSGLVKYGLVLTTNRSRSETELKKSSYKNHNEIKVIWHPNGTEEIISDDKVVLMDRSLMPGDVVRKVSEGKPSQFGYCENIDIYATVKILNTNKIIENINSRHFTHTKPFEIDSSVFYESWVGGVYDVKCKVTFVSQDGSIFTLEDPYRRDFISLSTSDSFSIDDNVFYHGQKLKMCLDSLESAKFLTVSNLMRCLWHNYKKKISYKYGTKWIKVYVQDVIVSSVEVEWYCQTSSKTKPREECWPQRLFTGDHLKKLKTIDLFESCSIQVGDTHWYTIQDTDKLMTMKQWRSKCTESFNIGPGSLHSKTNKDKHHNKLLSSKKSSKNTDFTELDHIDDLLNTQNVSSRNVPAMQLQRNDRLLNKEFKFTLLSKKCESKPFTSTTGNNCVHTLKSNRLKRNRIWKSLIKKSKQLNVPKVKTKPNSKVVVEVCYTKSMVDVIWQDGTRETGVSSTDLYPVQTLDDLEFFPGDFVTDKNPVSDVYGVVESVDHAERTAHIQWFKVYPENPSLPNPIEKTYFSVYDLRDHPDFHFKSGCLIIHINPDTNRGIKTLTAGQVLSAGPDGKILVMWVNGEKTECWPQELFVIKPNDDNFSFQDEEYEDEDDDAPLAVEDDLSEDWMSVTSPGSSNKSCDREDEQRYPKLLLQLLKQSATSINLFLDAVEQNCDMDKVIKLKKTLEQYRLGFNISSCFPTSEYKEIETWYKDLMDNISKLINKIISRIDIKEERVEEEELSYETLIKDSVTKLRQLVADFIKKVNRVFNKSYDFYELVLKNIEPSDGEYLERTYITEPTSELPIIESNPTECRFITVETDIEPIFQVITKPEEAGVFDVIDTVRDNSHKYINDKDNLHSSLPKVIAKDIQILQKSLPAGIWVKTFENRVDLFSIMIRGPEKTPYAGGLFLFDVKIPPTYPIQPPLCHYYSYCDDRLNPNLYEDGKVCLSLLGTWSGHGVELWSPNNSNLLQLLVSIQGLILVSEPYYNEAGFDSQRGQKLAKENSRVYNEMALIKVVQSMTNMLKLNMHHSIYAESHWSGPLTGPQLNYVQQSATFLLDSHKKNESMFNEPNVKDSQFLLFIHFLLAITSSDSKFDAKTKYMAHTLTKFKIILTAAIYLDIFSISSPVPVLTIILVKQIKEKRNNGDETFNKLIKAWDVKNTGYFKDEILEHVKTHGPKLIKTIENWIKMSERELTEDEKLVPGYPLLPLSKGFCLSIIKALKDYKEVLISMNIMFK</sequence>
<dbReference type="InterPro" id="IPR057734">
    <property type="entry name" value="UBE2O-like_SH3-C"/>
</dbReference>
<dbReference type="PANTHER" id="PTHR46116">
    <property type="entry name" value="(E3-INDEPENDENT) E2 UBIQUITIN-CONJUGATING ENZYME"/>
    <property type="match status" value="1"/>
</dbReference>
<dbReference type="InterPro" id="IPR057733">
    <property type="entry name" value="UBE2O-like_SH3-B"/>
</dbReference>
<proteinExistence type="predicted"/>
<keyword evidence="4" id="KW-0812">Transmembrane</keyword>
<keyword evidence="2" id="KW-0833">Ubl conjugation pathway</keyword>
<dbReference type="Gene3D" id="3.10.110.10">
    <property type="entry name" value="Ubiquitin Conjugating Enzyme"/>
    <property type="match status" value="1"/>
</dbReference>
<dbReference type="PROSITE" id="PS50127">
    <property type="entry name" value="UBC_2"/>
    <property type="match status" value="1"/>
</dbReference>
<dbReference type="GO" id="GO:0061631">
    <property type="term" value="F:ubiquitin conjugating enzyme activity"/>
    <property type="evidence" value="ECO:0007669"/>
    <property type="project" value="TreeGrafter"/>
</dbReference>
<feature type="transmembrane region" description="Helical" evidence="4">
    <location>
        <begin position="1136"/>
        <end position="1161"/>
    </location>
</feature>
<dbReference type="InterPro" id="IPR000608">
    <property type="entry name" value="UBC"/>
</dbReference>
<feature type="domain" description="UBC core" evidence="5">
    <location>
        <begin position="885"/>
        <end position="1046"/>
    </location>
</feature>
<dbReference type="Pfam" id="PF00179">
    <property type="entry name" value="UQ_con"/>
    <property type="match status" value="1"/>
</dbReference>
<keyword evidence="4" id="KW-1133">Transmembrane helix</keyword>
<dbReference type="EMBL" id="VUJU01000422">
    <property type="protein sequence ID" value="KAF0770511.1"/>
    <property type="molecule type" value="Genomic_DNA"/>
</dbReference>
<dbReference type="SUPFAM" id="SSF54495">
    <property type="entry name" value="UBC-like"/>
    <property type="match status" value="1"/>
</dbReference>
<accession>A0A6G0ZHZ8</accession>
<keyword evidence="4" id="KW-0472">Membrane</keyword>
<organism evidence="6 7">
    <name type="scientific">Aphis craccivora</name>
    <name type="common">Cowpea aphid</name>
    <dbReference type="NCBI Taxonomy" id="307492"/>
    <lineage>
        <taxon>Eukaryota</taxon>
        <taxon>Metazoa</taxon>
        <taxon>Ecdysozoa</taxon>
        <taxon>Arthropoda</taxon>
        <taxon>Hexapoda</taxon>
        <taxon>Insecta</taxon>
        <taxon>Pterygota</taxon>
        <taxon>Neoptera</taxon>
        <taxon>Paraneoptera</taxon>
        <taxon>Hemiptera</taxon>
        <taxon>Sternorrhyncha</taxon>
        <taxon>Aphidomorpha</taxon>
        <taxon>Aphidoidea</taxon>
        <taxon>Aphididae</taxon>
        <taxon>Aphidini</taxon>
        <taxon>Aphis</taxon>
        <taxon>Aphis</taxon>
    </lineage>
</organism>
<dbReference type="Pfam" id="PF23046">
    <property type="entry name" value="tSH3-B_UBE2O"/>
    <property type="match status" value="1"/>
</dbReference>
<dbReference type="SMART" id="SM00212">
    <property type="entry name" value="UBCc"/>
    <property type="match status" value="1"/>
</dbReference>
<evidence type="ECO:0000256" key="1">
    <source>
        <dbReference type="ARBA" id="ARBA00022679"/>
    </source>
</evidence>
<name>A0A6G0ZHZ8_APHCR</name>
<gene>
    <name evidence="6" type="ORF">FWK35_00000737</name>
</gene>
<dbReference type="InterPro" id="IPR057735">
    <property type="entry name" value="UBE2O-like_tSH3-B"/>
</dbReference>
<evidence type="ECO:0000313" key="7">
    <source>
        <dbReference type="Proteomes" id="UP000478052"/>
    </source>
</evidence>
<dbReference type="Proteomes" id="UP000478052">
    <property type="component" value="Unassembled WGS sequence"/>
</dbReference>
<feature type="non-terminal residue" evidence="6">
    <location>
        <position position="1"/>
    </location>
</feature>
<dbReference type="OrthoDB" id="47801at2759"/>
<dbReference type="AlphaFoldDB" id="A0A6G0ZHZ8"/>
<dbReference type="CDD" id="cd23837">
    <property type="entry name" value="UBCc_UBE2O"/>
    <property type="match status" value="1"/>
</dbReference>
<evidence type="ECO:0000259" key="5">
    <source>
        <dbReference type="PROSITE" id="PS50127"/>
    </source>
</evidence>
<feature type="region of interest" description="Disordered" evidence="3">
    <location>
        <begin position="334"/>
        <end position="354"/>
    </location>
</feature>
<dbReference type="Pfam" id="PF23043">
    <property type="entry name" value="SH3-B_UBE2O"/>
    <property type="match status" value="1"/>
</dbReference>
<evidence type="ECO:0000256" key="3">
    <source>
        <dbReference type="SAM" id="MobiDB-lite"/>
    </source>
</evidence>
<protein>
    <submittedName>
        <fullName evidence="6">(E3-independent) E2 ubiquitin-conjugating enzyme UBE2O-like</fullName>
    </submittedName>
</protein>